<dbReference type="InterPro" id="IPR018968">
    <property type="entry name" value="Phasin"/>
</dbReference>
<dbReference type="AlphaFoldDB" id="A0A2J7TGE5"/>
<organism evidence="2 3">
    <name type="scientific">Methylocella silvestris</name>
    <dbReference type="NCBI Taxonomy" id="199596"/>
    <lineage>
        <taxon>Bacteria</taxon>
        <taxon>Pseudomonadati</taxon>
        <taxon>Pseudomonadota</taxon>
        <taxon>Alphaproteobacteria</taxon>
        <taxon>Hyphomicrobiales</taxon>
        <taxon>Beijerinckiaceae</taxon>
        <taxon>Methylocella</taxon>
    </lineage>
</organism>
<evidence type="ECO:0000313" key="3">
    <source>
        <dbReference type="Proteomes" id="UP000236286"/>
    </source>
</evidence>
<dbReference type="OrthoDB" id="7856369at2"/>
<name>A0A2J7TGE5_METSI</name>
<dbReference type="Pfam" id="PF09361">
    <property type="entry name" value="Phasin_2"/>
    <property type="match status" value="1"/>
</dbReference>
<gene>
    <name evidence="2" type="ORF">CR492_11510</name>
</gene>
<sequence>MIDIPQQIPTQIRDLAEKNFEQAREAFLGFIGAAQKATGSAEALPSSAKEAVTKAMSFAESNVNAAFDLAQKLLHAKDVQEVFALQTEFAKSQLQAIQSQAKELGESAQAAFNSVAKK</sequence>
<dbReference type="RefSeq" id="WP_102843972.1">
    <property type="nucleotide sequence ID" value="NZ_PDZR01000012.1"/>
</dbReference>
<reference evidence="2 3" key="1">
    <citation type="submission" date="2017-10" db="EMBL/GenBank/DDBJ databases">
        <title>Genome announcement of Methylocella silvestris TVC from permafrost.</title>
        <authorList>
            <person name="Wang J."/>
            <person name="Geng K."/>
            <person name="Ul-Haque F."/>
            <person name="Crombie A.T."/>
            <person name="Street L.E."/>
            <person name="Wookey P.A."/>
            <person name="Murrell J.C."/>
            <person name="Pratscher J."/>
        </authorList>
    </citation>
    <scope>NUCLEOTIDE SEQUENCE [LARGE SCALE GENOMIC DNA]</scope>
    <source>
        <strain evidence="2 3">TVC</strain>
    </source>
</reference>
<dbReference type="EMBL" id="PDZR01000012">
    <property type="protein sequence ID" value="PNG25819.1"/>
    <property type="molecule type" value="Genomic_DNA"/>
</dbReference>
<dbReference type="NCBIfam" id="TIGR01985">
    <property type="entry name" value="phasin_2"/>
    <property type="match status" value="1"/>
</dbReference>
<protein>
    <submittedName>
        <fullName evidence="2">Phasin</fullName>
    </submittedName>
</protein>
<dbReference type="InterPro" id="IPR010234">
    <property type="entry name" value="Phasin_subfam-2"/>
</dbReference>
<evidence type="ECO:0000259" key="1">
    <source>
        <dbReference type="Pfam" id="PF09361"/>
    </source>
</evidence>
<accession>A0A2J7TGE5</accession>
<evidence type="ECO:0000313" key="2">
    <source>
        <dbReference type="EMBL" id="PNG25819.1"/>
    </source>
</evidence>
<feature type="domain" description="Phasin" evidence="1">
    <location>
        <begin position="34"/>
        <end position="117"/>
    </location>
</feature>
<comment type="caution">
    <text evidence="2">The sequence shown here is derived from an EMBL/GenBank/DDBJ whole genome shotgun (WGS) entry which is preliminary data.</text>
</comment>
<dbReference type="Proteomes" id="UP000236286">
    <property type="component" value="Unassembled WGS sequence"/>
</dbReference>
<proteinExistence type="predicted"/>